<dbReference type="RefSeq" id="WP_107242525.1">
    <property type="nucleotide sequence ID" value="NZ_PYMJ01000007.1"/>
</dbReference>
<keyword evidence="1" id="KW-0472">Membrane</keyword>
<dbReference type="NCBIfam" id="TIGR00254">
    <property type="entry name" value="GGDEF"/>
    <property type="match status" value="1"/>
</dbReference>
<dbReference type="InterPro" id="IPR001633">
    <property type="entry name" value="EAL_dom"/>
</dbReference>
<feature type="domain" description="GGDEF" evidence="3">
    <location>
        <begin position="130"/>
        <end position="267"/>
    </location>
</feature>
<sequence length="536" mass="60680">MNYIAPSFTLFSTLILLLSIKPTLSICAKNNDKIWRAIAVFLIFLILGSITYTILLLLFPFSPLELFIAPIFVVGSLFTLLVMHLSLKSINQYQIMAMNERFNAQHDALTGLKNRQFMWQNIKLKAQNKQHFALMLIDLDNFKQVNDAFGHLAGDALLKAMATRIQAIFKKKNTINNSVELIRLGGDEFAIILDYTKKSEVTDCIQLLQNILKKPFFIRGTMVHIQMSIGIACYPEHSCSITELIKSADAAMYKAKKQASGFCFYSMDYERSSKQHIQLNDKIRNALAKNEFSLHYQPIFENDGQTVYSFETLIRWQQQDGSYISPSLFIPVAEKVGLISSITQWVIRAAFTQLERWQESGHYRRLQINFSACDLQNDGIVDYLKEQLDTFNINPDQVVLEITESAMIADIALAKSALRKLYALGITLSVDDFGSGYTSLTMLSDMPIKQIKIDAQYVIEMSRKNNNFAIISSIAFLANSIGAKVVIEGIENQKVLTKVSTLETALLQGHFLSQPMKAEQLEQMFSSTIKIMSLQP</sequence>
<feature type="transmembrane region" description="Helical" evidence="1">
    <location>
        <begin position="66"/>
        <end position="87"/>
    </location>
</feature>
<dbReference type="PANTHER" id="PTHR33121">
    <property type="entry name" value="CYCLIC DI-GMP PHOSPHODIESTERASE PDEF"/>
    <property type="match status" value="1"/>
</dbReference>
<dbReference type="SMART" id="SM00267">
    <property type="entry name" value="GGDEF"/>
    <property type="match status" value="1"/>
</dbReference>
<keyword evidence="1" id="KW-0812">Transmembrane</keyword>
<accession>A0A2T3JJT9</accession>
<dbReference type="GO" id="GO:0071111">
    <property type="term" value="F:cyclic-guanylate-specific phosphodiesterase activity"/>
    <property type="evidence" value="ECO:0007669"/>
    <property type="project" value="InterPro"/>
</dbReference>
<dbReference type="SUPFAM" id="SSF141868">
    <property type="entry name" value="EAL domain-like"/>
    <property type="match status" value="1"/>
</dbReference>
<dbReference type="InterPro" id="IPR043128">
    <property type="entry name" value="Rev_trsase/Diguanyl_cyclase"/>
</dbReference>
<name>A0A2T3JJT9_9GAMM</name>
<dbReference type="AlphaFoldDB" id="A0A2T3JJT9"/>
<keyword evidence="1" id="KW-1133">Transmembrane helix</keyword>
<comment type="caution">
    <text evidence="4">The sequence shown here is derived from an EMBL/GenBank/DDBJ whole genome shotgun (WGS) entry which is preliminary data.</text>
</comment>
<dbReference type="InterPro" id="IPR050706">
    <property type="entry name" value="Cyclic-di-GMP_PDE-like"/>
</dbReference>
<protein>
    <submittedName>
        <fullName evidence="4">GGDEF-domain containing protein</fullName>
    </submittedName>
</protein>
<dbReference type="CDD" id="cd01949">
    <property type="entry name" value="GGDEF"/>
    <property type="match status" value="1"/>
</dbReference>
<dbReference type="PANTHER" id="PTHR33121:SF70">
    <property type="entry name" value="SIGNALING PROTEIN YKOW"/>
    <property type="match status" value="1"/>
</dbReference>
<evidence type="ECO:0000313" key="5">
    <source>
        <dbReference type="Proteomes" id="UP000240987"/>
    </source>
</evidence>
<dbReference type="CDD" id="cd01948">
    <property type="entry name" value="EAL"/>
    <property type="match status" value="1"/>
</dbReference>
<evidence type="ECO:0000259" key="3">
    <source>
        <dbReference type="PROSITE" id="PS50887"/>
    </source>
</evidence>
<dbReference type="Gene3D" id="3.20.20.450">
    <property type="entry name" value="EAL domain"/>
    <property type="match status" value="1"/>
</dbReference>
<proteinExistence type="predicted"/>
<dbReference type="Pfam" id="PF00990">
    <property type="entry name" value="GGDEF"/>
    <property type="match status" value="1"/>
</dbReference>
<dbReference type="PROSITE" id="PS50887">
    <property type="entry name" value="GGDEF"/>
    <property type="match status" value="1"/>
</dbReference>
<feature type="transmembrane region" description="Helical" evidence="1">
    <location>
        <begin position="37"/>
        <end position="59"/>
    </location>
</feature>
<dbReference type="SUPFAM" id="SSF55073">
    <property type="entry name" value="Nucleotide cyclase"/>
    <property type="match status" value="1"/>
</dbReference>
<evidence type="ECO:0000313" key="4">
    <source>
        <dbReference type="EMBL" id="PSU49255.1"/>
    </source>
</evidence>
<feature type="domain" description="EAL" evidence="2">
    <location>
        <begin position="276"/>
        <end position="529"/>
    </location>
</feature>
<dbReference type="Proteomes" id="UP000240987">
    <property type="component" value="Unassembled WGS sequence"/>
</dbReference>
<dbReference type="InterPro" id="IPR000160">
    <property type="entry name" value="GGDEF_dom"/>
</dbReference>
<dbReference type="SMART" id="SM00052">
    <property type="entry name" value="EAL"/>
    <property type="match status" value="1"/>
</dbReference>
<dbReference type="InterPro" id="IPR029787">
    <property type="entry name" value="Nucleotide_cyclase"/>
</dbReference>
<keyword evidence="5" id="KW-1185">Reference proteome</keyword>
<evidence type="ECO:0000259" key="2">
    <source>
        <dbReference type="PROSITE" id="PS50883"/>
    </source>
</evidence>
<reference evidence="4 5" key="1">
    <citation type="submission" date="2018-01" db="EMBL/GenBank/DDBJ databases">
        <title>Whole genome sequencing of Histamine producing bacteria.</title>
        <authorList>
            <person name="Butler K."/>
        </authorList>
    </citation>
    <scope>NUCLEOTIDE SEQUENCE [LARGE SCALE GENOMIC DNA]</scope>
    <source>
        <strain evidence="4 5">JCM 12947</strain>
    </source>
</reference>
<dbReference type="EMBL" id="PYMJ01000007">
    <property type="protein sequence ID" value="PSU49255.1"/>
    <property type="molecule type" value="Genomic_DNA"/>
</dbReference>
<dbReference type="Pfam" id="PF00563">
    <property type="entry name" value="EAL"/>
    <property type="match status" value="1"/>
</dbReference>
<dbReference type="Gene3D" id="3.30.70.270">
    <property type="match status" value="1"/>
</dbReference>
<gene>
    <name evidence="4" type="ORF">C9J12_09760</name>
</gene>
<dbReference type="OrthoDB" id="1316910at2"/>
<dbReference type="PROSITE" id="PS50883">
    <property type="entry name" value="EAL"/>
    <property type="match status" value="1"/>
</dbReference>
<organism evidence="4 5">
    <name type="scientific">Photobacterium frigidiphilum</name>
    <dbReference type="NCBI Taxonomy" id="264736"/>
    <lineage>
        <taxon>Bacteria</taxon>
        <taxon>Pseudomonadati</taxon>
        <taxon>Pseudomonadota</taxon>
        <taxon>Gammaproteobacteria</taxon>
        <taxon>Vibrionales</taxon>
        <taxon>Vibrionaceae</taxon>
        <taxon>Photobacterium</taxon>
    </lineage>
</organism>
<evidence type="ECO:0000256" key="1">
    <source>
        <dbReference type="SAM" id="Phobius"/>
    </source>
</evidence>
<dbReference type="InterPro" id="IPR035919">
    <property type="entry name" value="EAL_sf"/>
</dbReference>